<organism evidence="1 2">
    <name type="scientific">Caenorhabditis elegans</name>
    <dbReference type="NCBI Taxonomy" id="6239"/>
    <lineage>
        <taxon>Eukaryota</taxon>
        <taxon>Metazoa</taxon>
        <taxon>Ecdysozoa</taxon>
        <taxon>Nematoda</taxon>
        <taxon>Chromadorea</taxon>
        <taxon>Rhabditida</taxon>
        <taxon>Rhabditina</taxon>
        <taxon>Rhabditomorpha</taxon>
        <taxon>Rhabditoidea</taxon>
        <taxon>Rhabditidae</taxon>
        <taxon>Peloderinae</taxon>
        <taxon>Caenorhabditis</taxon>
    </lineage>
</organism>
<dbReference type="CTD" id="13216825"/>
<dbReference type="Bgee" id="WBGene00202514">
    <property type="expression patterns" value="Expressed in embryo and 2 other cell types or tissues"/>
</dbReference>
<evidence type="ECO:0000313" key="3">
    <source>
        <dbReference type="WormBase" id="T09F5.20a"/>
    </source>
</evidence>
<evidence type="ECO:0000313" key="2">
    <source>
        <dbReference type="Proteomes" id="UP000001940"/>
    </source>
</evidence>
<dbReference type="WormBase" id="T09F5.20a">
    <property type="protein sequence ID" value="CE45562"/>
    <property type="gene ID" value="WBGene00202514"/>
</dbReference>
<protein>
    <submittedName>
        <fullName evidence="1">Transposase</fullName>
    </submittedName>
</protein>
<dbReference type="GeneID" id="13216825"/>
<name>E5QCJ0_CAEEL</name>
<dbReference type="RefSeq" id="NP_001256652.1">
    <property type="nucleotide sequence ID" value="NM_001269723.1"/>
</dbReference>
<dbReference type="AGR" id="WB:WBGene00202514"/>
<proteinExistence type="predicted"/>
<sequence length="31" mass="3637">MYPAKTTTHQPTTSADLEQLRYKFSKVHFPL</sequence>
<keyword evidence="2" id="KW-1185">Reference proteome</keyword>
<dbReference type="HOGENOM" id="CLU_2040176_0_0_1"/>
<dbReference type="EMBL" id="BX284605">
    <property type="protein sequence ID" value="CBY25201.1"/>
    <property type="molecule type" value="Genomic_DNA"/>
</dbReference>
<evidence type="ECO:0000313" key="1">
    <source>
        <dbReference type="EMBL" id="CBY25201.1"/>
    </source>
</evidence>
<gene>
    <name evidence="1" type="ORF">CELE_T09F5.20</name>
    <name evidence="1 3" type="ORF">T09F5.20</name>
</gene>
<dbReference type="AlphaFoldDB" id="E5QCJ0"/>
<accession>E5QCJ0</accession>
<reference evidence="1 2" key="1">
    <citation type="journal article" date="1998" name="Science">
        <title>Genome sequence of the nematode C. elegans: a platform for investigating biology.</title>
        <authorList>
            <consortium name="The C. elegans sequencing consortium"/>
            <person name="Sulson J.E."/>
            <person name="Waterston R."/>
        </authorList>
    </citation>
    <scope>NUCLEOTIDE SEQUENCE [LARGE SCALE GENOMIC DNA]</scope>
    <source>
        <strain evidence="1 2">Bristol N2</strain>
    </source>
</reference>
<dbReference type="Proteomes" id="UP000001940">
    <property type="component" value="Chromosome V"/>
</dbReference>